<evidence type="ECO:0000313" key="12">
    <source>
        <dbReference type="EMBL" id="OGY14268.1"/>
    </source>
</evidence>
<dbReference type="InterPro" id="IPR001708">
    <property type="entry name" value="YidC/ALB3/OXA1/COX18"/>
</dbReference>
<evidence type="ECO:0000256" key="10">
    <source>
        <dbReference type="SAM" id="Phobius"/>
    </source>
</evidence>
<evidence type="ECO:0000256" key="3">
    <source>
        <dbReference type="ARBA" id="ARBA00022475"/>
    </source>
</evidence>
<evidence type="ECO:0000256" key="8">
    <source>
        <dbReference type="ARBA" id="ARBA00023186"/>
    </source>
</evidence>
<keyword evidence="5" id="KW-0653">Protein transport</keyword>
<keyword evidence="4 9" id="KW-0812">Transmembrane</keyword>
<name>A0A1G1VFR4_9BACT</name>
<comment type="subcellular location">
    <subcellularLocation>
        <location evidence="1">Cell membrane</location>
        <topology evidence="1">Multi-pass membrane protein</topology>
    </subcellularLocation>
    <subcellularLocation>
        <location evidence="9">Membrane</location>
        <topology evidence="9">Multi-pass membrane protein</topology>
    </subcellularLocation>
</comment>
<evidence type="ECO:0000256" key="7">
    <source>
        <dbReference type="ARBA" id="ARBA00023136"/>
    </source>
</evidence>
<accession>A0A1G1VFR4</accession>
<dbReference type="Proteomes" id="UP000178659">
    <property type="component" value="Unassembled WGS sequence"/>
</dbReference>
<dbReference type="PANTHER" id="PTHR12428:SF65">
    <property type="entry name" value="CYTOCHROME C OXIDASE ASSEMBLY PROTEIN COX18, MITOCHONDRIAL"/>
    <property type="match status" value="1"/>
</dbReference>
<dbReference type="GO" id="GO:0051205">
    <property type="term" value="P:protein insertion into membrane"/>
    <property type="evidence" value="ECO:0007669"/>
    <property type="project" value="TreeGrafter"/>
</dbReference>
<evidence type="ECO:0000259" key="11">
    <source>
        <dbReference type="Pfam" id="PF02096"/>
    </source>
</evidence>
<protein>
    <recommendedName>
        <fullName evidence="11">Membrane insertase YidC/Oxa/ALB C-terminal domain-containing protein</fullName>
    </recommendedName>
</protein>
<reference evidence="12 13" key="1">
    <citation type="journal article" date="2016" name="Nat. Commun.">
        <title>Thousands of microbial genomes shed light on interconnected biogeochemical processes in an aquifer system.</title>
        <authorList>
            <person name="Anantharaman K."/>
            <person name="Brown C.T."/>
            <person name="Hug L.A."/>
            <person name="Sharon I."/>
            <person name="Castelle C.J."/>
            <person name="Probst A.J."/>
            <person name="Thomas B.C."/>
            <person name="Singh A."/>
            <person name="Wilkins M.J."/>
            <person name="Karaoz U."/>
            <person name="Brodie E.L."/>
            <person name="Williams K.H."/>
            <person name="Hubbard S.S."/>
            <person name="Banfield J.F."/>
        </authorList>
    </citation>
    <scope>NUCLEOTIDE SEQUENCE [LARGE SCALE GENOMIC DNA]</scope>
</reference>
<evidence type="ECO:0000256" key="9">
    <source>
        <dbReference type="RuleBase" id="RU003945"/>
    </source>
</evidence>
<dbReference type="PANTHER" id="PTHR12428">
    <property type="entry name" value="OXA1"/>
    <property type="match status" value="1"/>
</dbReference>
<evidence type="ECO:0000256" key="1">
    <source>
        <dbReference type="ARBA" id="ARBA00004651"/>
    </source>
</evidence>
<dbReference type="AlphaFoldDB" id="A0A1G1VFR4"/>
<gene>
    <name evidence="12" type="ORF">A3A77_02225</name>
</gene>
<feature type="domain" description="Membrane insertase YidC/Oxa/ALB C-terminal" evidence="11">
    <location>
        <begin position="27"/>
        <end position="247"/>
    </location>
</feature>
<evidence type="ECO:0000256" key="5">
    <source>
        <dbReference type="ARBA" id="ARBA00022927"/>
    </source>
</evidence>
<evidence type="ECO:0000313" key="13">
    <source>
        <dbReference type="Proteomes" id="UP000178659"/>
    </source>
</evidence>
<dbReference type="InterPro" id="IPR047196">
    <property type="entry name" value="YidC_ALB_C"/>
</dbReference>
<feature type="transmembrane region" description="Helical" evidence="10">
    <location>
        <begin position="95"/>
        <end position="116"/>
    </location>
</feature>
<keyword evidence="2" id="KW-0813">Transport</keyword>
<evidence type="ECO:0000256" key="6">
    <source>
        <dbReference type="ARBA" id="ARBA00022989"/>
    </source>
</evidence>
<sequence>MNFWETLFIQPLVNGLLVFNGVFGNLGVAIIALTAFIRIILLPVTLPSMRAMQKMKDLSPEIAKLKQKHKDDKARLMQAQADLYKSKGVNPAAGCLPQIVQLIILFALVGVFNLFATGNPIENVNKFAYPALRLTDGLNTQFLYLDLTKPDVFRIPEIPLPIPGIFLITAALTQLLSSKMLMPAVEVEEKEAKKTKEKTDDMMASMQKQMLYLFPLMTIFIGFQFASGLVLYWLVLSGFQMIQQYAISGWGGLVSWRNGLASWLNKLNLVKSN</sequence>
<dbReference type="NCBIfam" id="TIGR03592">
    <property type="entry name" value="yidC_oxa1_cterm"/>
    <property type="match status" value="1"/>
</dbReference>
<dbReference type="InterPro" id="IPR028055">
    <property type="entry name" value="YidC/Oxa/ALB_C"/>
</dbReference>
<comment type="caution">
    <text evidence="12">The sequence shown here is derived from an EMBL/GenBank/DDBJ whole genome shotgun (WGS) entry which is preliminary data.</text>
</comment>
<proteinExistence type="inferred from homology"/>
<keyword evidence="7 10" id="KW-0472">Membrane</keyword>
<dbReference type="Pfam" id="PF02096">
    <property type="entry name" value="60KD_IMP"/>
    <property type="match status" value="1"/>
</dbReference>
<evidence type="ECO:0000256" key="2">
    <source>
        <dbReference type="ARBA" id="ARBA00022448"/>
    </source>
</evidence>
<evidence type="ECO:0000256" key="4">
    <source>
        <dbReference type="ARBA" id="ARBA00022692"/>
    </source>
</evidence>
<dbReference type="GO" id="GO:0015031">
    <property type="term" value="P:protein transport"/>
    <property type="evidence" value="ECO:0007669"/>
    <property type="project" value="UniProtKB-KW"/>
</dbReference>
<keyword evidence="6 10" id="KW-1133">Transmembrane helix</keyword>
<dbReference type="EMBL" id="MHCC01000001">
    <property type="protein sequence ID" value="OGY14268.1"/>
    <property type="molecule type" value="Genomic_DNA"/>
</dbReference>
<comment type="similarity">
    <text evidence="9">Belongs to the OXA1/ALB3/YidC family.</text>
</comment>
<feature type="transmembrane region" description="Helical" evidence="10">
    <location>
        <begin position="211"/>
        <end position="235"/>
    </location>
</feature>
<dbReference type="CDD" id="cd20070">
    <property type="entry name" value="5TM_YidC_Alb3"/>
    <property type="match status" value="1"/>
</dbReference>
<organism evidence="12 13">
    <name type="scientific">Candidatus Blackburnbacteria bacterium RIFCSPLOWO2_01_FULL_40_20</name>
    <dbReference type="NCBI Taxonomy" id="1797519"/>
    <lineage>
        <taxon>Bacteria</taxon>
        <taxon>Candidatus Blackburniibacteriota</taxon>
    </lineage>
</organism>
<keyword evidence="3" id="KW-1003">Cell membrane</keyword>
<keyword evidence="8" id="KW-0143">Chaperone</keyword>
<feature type="transmembrane region" description="Helical" evidence="10">
    <location>
        <begin position="22"/>
        <end position="46"/>
    </location>
</feature>
<dbReference type="GO" id="GO:0032977">
    <property type="term" value="F:membrane insertase activity"/>
    <property type="evidence" value="ECO:0007669"/>
    <property type="project" value="InterPro"/>
</dbReference>
<dbReference type="GO" id="GO:0005886">
    <property type="term" value="C:plasma membrane"/>
    <property type="evidence" value="ECO:0007669"/>
    <property type="project" value="UniProtKB-SubCell"/>
</dbReference>